<evidence type="ECO:0000313" key="1">
    <source>
        <dbReference type="EMBL" id="PNR95880.1"/>
    </source>
</evidence>
<accession>A0A2K1NZD5</accession>
<protein>
    <recommendedName>
        <fullName evidence="3">DUF2922 domain-containing protein</fullName>
    </recommendedName>
</protein>
<dbReference type="EMBL" id="AZRL01000017">
    <property type="protein sequence ID" value="PNR95880.1"/>
    <property type="molecule type" value="Genomic_DNA"/>
</dbReference>
<name>A0A2K1NZD5_9BACT</name>
<dbReference type="Pfam" id="PF11148">
    <property type="entry name" value="DUF2922"/>
    <property type="match status" value="1"/>
</dbReference>
<comment type="caution">
    <text evidence="1">The sequence shown here is derived from an EMBL/GenBank/DDBJ whole genome shotgun (WGS) entry which is preliminary data.</text>
</comment>
<dbReference type="RefSeq" id="WP_103067253.1">
    <property type="nucleotide sequence ID" value="NZ_AZRL01000017.1"/>
</dbReference>
<sequence length="69" mass="7726">MRRLRMKFYDPSEGKSKTLSVDGVLETLTQAEIEPIMQSLIGVLVPTTAQVDEAEIVETTTNEVFNLIQ</sequence>
<evidence type="ECO:0000313" key="2">
    <source>
        <dbReference type="Proteomes" id="UP000236434"/>
    </source>
</evidence>
<gene>
    <name evidence="1" type="ORF">X929_06865</name>
</gene>
<dbReference type="AlphaFoldDB" id="A0A2K1NZD5"/>
<evidence type="ECO:0008006" key="3">
    <source>
        <dbReference type="Google" id="ProtNLM"/>
    </source>
</evidence>
<dbReference type="Proteomes" id="UP000236434">
    <property type="component" value="Unassembled WGS sequence"/>
</dbReference>
<dbReference type="InterPro" id="IPR021321">
    <property type="entry name" value="DUF2922"/>
</dbReference>
<proteinExistence type="predicted"/>
<organism evidence="1 2">
    <name type="scientific">Petrotoga olearia DSM 13574</name>
    <dbReference type="NCBI Taxonomy" id="1122955"/>
    <lineage>
        <taxon>Bacteria</taxon>
        <taxon>Thermotogati</taxon>
        <taxon>Thermotogota</taxon>
        <taxon>Thermotogae</taxon>
        <taxon>Petrotogales</taxon>
        <taxon>Petrotogaceae</taxon>
        <taxon>Petrotoga</taxon>
    </lineage>
</organism>
<reference evidence="1 2" key="1">
    <citation type="submission" date="2013-12" db="EMBL/GenBank/DDBJ databases">
        <title>Comparative genomics of Petrotoga isolates.</title>
        <authorList>
            <person name="Nesbo C.L."/>
            <person name="Charchuk R."/>
            <person name="Chow K."/>
        </authorList>
    </citation>
    <scope>NUCLEOTIDE SEQUENCE [LARGE SCALE GENOMIC DNA]</scope>
    <source>
        <strain evidence="1 2">DSM 13574</strain>
    </source>
</reference>
<dbReference type="OrthoDB" id="47755at2"/>